<evidence type="ECO:0000256" key="4">
    <source>
        <dbReference type="SAM" id="MobiDB-lite"/>
    </source>
</evidence>
<dbReference type="SUPFAM" id="SSF56935">
    <property type="entry name" value="Porins"/>
    <property type="match status" value="1"/>
</dbReference>
<dbReference type="GO" id="GO:0009279">
    <property type="term" value="C:cell outer membrane"/>
    <property type="evidence" value="ECO:0007669"/>
    <property type="project" value="UniProtKB-SubCell"/>
</dbReference>
<dbReference type="SUPFAM" id="SSF49452">
    <property type="entry name" value="Starch-binding domain-like"/>
    <property type="match status" value="1"/>
</dbReference>
<evidence type="ECO:0000313" key="6">
    <source>
        <dbReference type="Proteomes" id="UP000584867"/>
    </source>
</evidence>
<gene>
    <name evidence="5" type="ORF">HDF15_002861</name>
</gene>
<evidence type="ECO:0008006" key="7">
    <source>
        <dbReference type="Google" id="ProtNLM"/>
    </source>
</evidence>
<keyword evidence="2" id="KW-0472">Membrane</keyword>
<feature type="compositionally biased region" description="Basic and acidic residues" evidence="4">
    <location>
        <begin position="1"/>
        <end position="10"/>
    </location>
</feature>
<sequence length="611" mass="65041">MPRRPDRDGQLHSTGTGVSGTSGTSIFGESGARGHNSAVKVFVPGMLLAVLLGLTGSCFAASNYAIVSGVVRDAHGTPQMGAVVELLSADAGAIATAFTDDQGRYRLASIIPGQYQIRATAVFLVPVTRANLKLQAGAAAIVNLTMSTLFEAENWLPAQKRRADEPVDDWKWTLRSTANRPLLRLVGSDDDKAPNSSNTEEGHRLGLQGRVTVSGSDGAFGEGGVHQTLILSHTLRNGDNTVMRAEIGDPQPGVPEGASVEMTAGYERRSPLGGSMRMVSSYQSHPELTYGDGTGLQVLQLASAEQLNLGDAVMIDAGTLIQAERLAASRFTSEPFVRVKVKPTSNVMVEYRYATGRTLQSSDDLDDLKPPVGVLSDAAGRPLDAKGSHQEVSITRKLGGERSITVAAYHDAFSNAALEGSGLIDRNDLEELSVSGLGMVTDPTTGAFRLTADGYTGRGVSATLVEPLTSSLSAWVEYDLGTALRSSLEPSFAVSDVQNQIAPHTVQAASVSLRGKIQRTGTSLKAEYRWQPARTLTQVNAYNADAGEAYVGFYVRQRLWRGRFLPQGLDAVVEATNLLEQGYQPVLAPDGQTLFLAQMPRAFQGGLAFNF</sequence>
<accession>A0A7W8E9J2</accession>
<dbReference type="EMBL" id="JACHIO010000011">
    <property type="protein sequence ID" value="MBB5064503.1"/>
    <property type="molecule type" value="Genomic_DNA"/>
</dbReference>
<keyword evidence="3" id="KW-0998">Cell outer membrane</keyword>
<proteinExistence type="predicted"/>
<comment type="subcellular location">
    <subcellularLocation>
        <location evidence="1">Cell outer membrane</location>
    </subcellularLocation>
</comment>
<evidence type="ECO:0000313" key="5">
    <source>
        <dbReference type="EMBL" id="MBB5064503.1"/>
    </source>
</evidence>
<feature type="compositionally biased region" description="Low complexity" evidence="4">
    <location>
        <begin position="13"/>
        <end position="25"/>
    </location>
</feature>
<dbReference type="Gene3D" id="2.60.40.1120">
    <property type="entry name" value="Carboxypeptidase-like, regulatory domain"/>
    <property type="match status" value="1"/>
</dbReference>
<evidence type="ECO:0000256" key="3">
    <source>
        <dbReference type="ARBA" id="ARBA00023237"/>
    </source>
</evidence>
<reference evidence="5 6" key="1">
    <citation type="submission" date="2020-08" db="EMBL/GenBank/DDBJ databases">
        <title>Genomic Encyclopedia of Type Strains, Phase IV (KMG-V): Genome sequencing to study the core and pangenomes of soil and plant-associated prokaryotes.</title>
        <authorList>
            <person name="Whitman W."/>
        </authorList>
    </citation>
    <scope>NUCLEOTIDE SEQUENCE [LARGE SCALE GENOMIC DNA]</scope>
    <source>
        <strain evidence="5 6">X5P3</strain>
    </source>
</reference>
<feature type="region of interest" description="Disordered" evidence="4">
    <location>
        <begin position="185"/>
        <end position="207"/>
    </location>
</feature>
<feature type="region of interest" description="Disordered" evidence="4">
    <location>
        <begin position="1"/>
        <end position="26"/>
    </location>
</feature>
<dbReference type="InterPro" id="IPR013784">
    <property type="entry name" value="Carb-bd-like_fold"/>
</dbReference>
<protein>
    <recommendedName>
        <fullName evidence="7">Carboxypeptidase regulatory-like domain-containing protein</fullName>
    </recommendedName>
</protein>
<dbReference type="GO" id="GO:0030246">
    <property type="term" value="F:carbohydrate binding"/>
    <property type="evidence" value="ECO:0007669"/>
    <property type="project" value="InterPro"/>
</dbReference>
<name>A0A7W8E9J2_9BACT</name>
<dbReference type="InterPro" id="IPR036942">
    <property type="entry name" value="Beta-barrel_TonB_sf"/>
</dbReference>
<organism evidence="5 6">
    <name type="scientific">Granulicella mallensis</name>
    <dbReference type="NCBI Taxonomy" id="940614"/>
    <lineage>
        <taxon>Bacteria</taxon>
        <taxon>Pseudomonadati</taxon>
        <taxon>Acidobacteriota</taxon>
        <taxon>Terriglobia</taxon>
        <taxon>Terriglobales</taxon>
        <taxon>Acidobacteriaceae</taxon>
        <taxon>Granulicella</taxon>
    </lineage>
</organism>
<comment type="caution">
    <text evidence="5">The sequence shown here is derived from an EMBL/GenBank/DDBJ whole genome shotgun (WGS) entry which is preliminary data.</text>
</comment>
<dbReference type="RefSeq" id="WP_184256451.1">
    <property type="nucleotide sequence ID" value="NZ_JACHIO010000011.1"/>
</dbReference>
<dbReference type="Proteomes" id="UP000584867">
    <property type="component" value="Unassembled WGS sequence"/>
</dbReference>
<dbReference type="AlphaFoldDB" id="A0A7W8E9J2"/>
<dbReference type="Gene3D" id="2.40.170.20">
    <property type="entry name" value="TonB-dependent receptor, beta-barrel domain"/>
    <property type="match status" value="1"/>
</dbReference>
<evidence type="ECO:0000256" key="2">
    <source>
        <dbReference type="ARBA" id="ARBA00023136"/>
    </source>
</evidence>
<evidence type="ECO:0000256" key="1">
    <source>
        <dbReference type="ARBA" id="ARBA00004442"/>
    </source>
</evidence>
<dbReference type="Pfam" id="PF13620">
    <property type="entry name" value="CarboxypepD_reg"/>
    <property type="match status" value="1"/>
</dbReference>